<evidence type="ECO:0000256" key="2">
    <source>
        <dbReference type="ARBA" id="ARBA00023002"/>
    </source>
</evidence>
<gene>
    <name evidence="5" type="ORF">CSOL1703_00016799</name>
</gene>
<dbReference type="Gene3D" id="3.30.465.10">
    <property type="match status" value="2"/>
</dbReference>
<dbReference type="OrthoDB" id="9983560at2759"/>
<dbReference type="Pfam" id="PF08031">
    <property type="entry name" value="BBE"/>
    <property type="match status" value="1"/>
</dbReference>
<dbReference type="AlphaFoldDB" id="A0A9N9ZGA6"/>
<dbReference type="GO" id="GO:0071949">
    <property type="term" value="F:FAD binding"/>
    <property type="evidence" value="ECO:0007669"/>
    <property type="project" value="InterPro"/>
</dbReference>
<dbReference type="PROSITE" id="PS51387">
    <property type="entry name" value="FAD_PCMH"/>
    <property type="match status" value="1"/>
</dbReference>
<evidence type="ECO:0000313" key="5">
    <source>
        <dbReference type="EMBL" id="CAH0054725.1"/>
    </source>
</evidence>
<feature type="chain" id="PRO_5040400954" description="FAD-binding PCMH-type domain-containing protein" evidence="3">
    <location>
        <begin position="24"/>
        <end position="576"/>
    </location>
</feature>
<name>A0A9N9ZGA6_9HYPO</name>
<dbReference type="InterPro" id="IPR012951">
    <property type="entry name" value="BBE"/>
</dbReference>
<dbReference type="GO" id="GO:0016491">
    <property type="term" value="F:oxidoreductase activity"/>
    <property type="evidence" value="ECO:0007669"/>
    <property type="project" value="UniProtKB-KW"/>
</dbReference>
<comment type="similarity">
    <text evidence="1">Belongs to the oxygen-dependent FAD-linked oxidoreductase family.</text>
</comment>
<dbReference type="InterPro" id="IPR050432">
    <property type="entry name" value="FAD-linked_Oxidoreductases_BP"/>
</dbReference>
<dbReference type="Pfam" id="PF01565">
    <property type="entry name" value="FAD_binding_4"/>
    <property type="match status" value="1"/>
</dbReference>
<keyword evidence="2" id="KW-0560">Oxidoreductase</keyword>
<feature type="signal peptide" evidence="3">
    <location>
        <begin position="1"/>
        <end position="23"/>
    </location>
</feature>
<comment type="caution">
    <text evidence="5">The sequence shown here is derived from an EMBL/GenBank/DDBJ whole genome shotgun (WGS) entry which is preliminary data.</text>
</comment>
<dbReference type="PANTHER" id="PTHR13878:SF91">
    <property type="entry name" value="FAD BINDING DOMAIN PROTEIN (AFU_ORTHOLOGUE AFUA_6G12070)-RELATED"/>
    <property type="match status" value="1"/>
</dbReference>
<keyword evidence="3" id="KW-0732">Signal</keyword>
<keyword evidence="6" id="KW-1185">Reference proteome</keyword>
<dbReference type="EMBL" id="CABFOC020000051">
    <property type="protein sequence ID" value="CAH0054725.1"/>
    <property type="molecule type" value="Genomic_DNA"/>
</dbReference>
<organism evidence="5 6">
    <name type="scientific">Clonostachys solani</name>
    <dbReference type="NCBI Taxonomy" id="160281"/>
    <lineage>
        <taxon>Eukaryota</taxon>
        <taxon>Fungi</taxon>
        <taxon>Dikarya</taxon>
        <taxon>Ascomycota</taxon>
        <taxon>Pezizomycotina</taxon>
        <taxon>Sordariomycetes</taxon>
        <taxon>Hypocreomycetidae</taxon>
        <taxon>Hypocreales</taxon>
        <taxon>Bionectriaceae</taxon>
        <taxon>Clonostachys</taxon>
    </lineage>
</organism>
<dbReference type="InterPro" id="IPR036318">
    <property type="entry name" value="FAD-bd_PCMH-like_sf"/>
</dbReference>
<dbReference type="InterPro" id="IPR016169">
    <property type="entry name" value="FAD-bd_PCMH_sub2"/>
</dbReference>
<dbReference type="Proteomes" id="UP000775872">
    <property type="component" value="Unassembled WGS sequence"/>
</dbReference>
<protein>
    <recommendedName>
        <fullName evidence="4">FAD-binding PCMH-type domain-containing protein</fullName>
    </recommendedName>
</protein>
<dbReference type="InterPro" id="IPR006094">
    <property type="entry name" value="Oxid_FAD_bind_N"/>
</dbReference>
<feature type="domain" description="FAD-binding PCMH-type" evidence="4">
    <location>
        <begin position="115"/>
        <end position="302"/>
    </location>
</feature>
<proteinExistence type="inferred from homology"/>
<reference evidence="5" key="1">
    <citation type="submission" date="2021-10" db="EMBL/GenBank/DDBJ databases">
        <authorList>
            <person name="Piombo E."/>
        </authorList>
    </citation>
    <scope>NUCLEOTIDE SEQUENCE</scope>
</reference>
<evidence type="ECO:0000256" key="1">
    <source>
        <dbReference type="ARBA" id="ARBA00005466"/>
    </source>
</evidence>
<evidence type="ECO:0000256" key="3">
    <source>
        <dbReference type="SAM" id="SignalP"/>
    </source>
</evidence>
<dbReference type="PANTHER" id="PTHR13878">
    <property type="entry name" value="GULONOLACTONE OXIDASE"/>
    <property type="match status" value="1"/>
</dbReference>
<accession>A0A9N9ZGA6</accession>
<sequence>MLLHLPMLLKELFLLALFSQVLCLDLRALTQLNDTLGGRLASARPTGAPCFSEDSKEECALLGRQIMSPDYRHNTYQSFENIQGEACIANPSDQCLLDPTTLQAPTDSSSASSCGQGVVSRYFIQVTGAEDVQAVFRYSRKTGHALSIKNSGHDYMMRSSRQGSLAMWTGKLRNMTYHESFSPDGCDSGAGIAPAAAITLGAGVSMGEAMAFSHDHGVLFPAAISPSIGASGGWLLNGGHSPMSVGMGLAVDRAAQFTIVTPDGKLRTVNRCRDKELFWALRGGGGGAFGVVLGSTHFTKPEVPVVAALFNIANATAETRRGWVELLADHMLDWTLEGWGGPSTTSMSVLVNPYLNVSEAERMLEPAAEYMQQRGGAASFQTYPSWFDFWTQVVTGMFSAPPTVSLGVNIASKILPKEAFTDHEKKGRMVDAIMNIEASGMQVAFLATTPILYGQKNPGASKDTSINPAWYRSVWHLSGYSAWNYKTTLDERKETVLALQNTTEVLDAISDGGCTYSNEADPSRKDWASEYWGDNYPKLLQVKHKVDPHNLLSCWHCVGWEPSLPSYGCISGLYEQ</sequence>
<evidence type="ECO:0000313" key="6">
    <source>
        <dbReference type="Proteomes" id="UP000775872"/>
    </source>
</evidence>
<dbReference type="SUPFAM" id="SSF56176">
    <property type="entry name" value="FAD-binding/transporter-associated domain-like"/>
    <property type="match status" value="1"/>
</dbReference>
<dbReference type="InterPro" id="IPR016166">
    <property type="entry name" value="FAD-bd_PCMH"/>
</dbReference>
<evidence type="ECO:0000259" key="4">
    <source>
        <dbReference type="PROSITE" id="PS51387"/>
    </source>
</evidence>